<evidence type="ECO:0000313" key="2">
    <source>
        <dbReference type="Proteomes" id="UP001420932"/>
    </source>
</evidence>
<name>A0AAP0KYI4_9MAGN</name>
<sequence length="88" mass="9677">MTTARLDTLFQDYARTTIYRNEMPTIELSLLNRTMSIATAPAAIAATTEPITPATTCMGWIGTGVVGQSMYSHLIYVGFSLTIFTRTH</sequence>
<reference evidence="1 2" key="1">
    <citation type="submission" date="2024-01" db="EMBL/GenBank/DDBJ databases">
        <title>Genome assemblies of Stephania.</title>
        <authorList>
            <person name="Yang L."/>
        </authorList>
    </citation>
    <scope>NUCLEOTIDE SEQUENCE [LARGE SCALE GENOMIC DNA]</scope>
    <source>
        <strain evidence="1">YNDBR</strain>
        <tissue evidence="1">Leaf</tissue>
    </source>
</reference>
<dbReference type="EMBL" id="JBBNAF010000003">
    <property type="protein sequence ID" value="KAK9159735.1"/>
    <property type="molecule type" value="Genomic_DNA"/>
</dbReference>
<dbReference type="Proteomes" id="UP001420932">
    <property type="component" value="Unassembled WGS sequence"/>
</dbReference>
<gene>
    <name evidence="1" type="ORF">Syun_006076</name>
</gene>
<evidence type="ECO:0008006" key="3">
    <source>
        <dbReference type="Google" id="ProtNLM"/>
    </source>
</evidence>
<organism evidence="1 2">
    <name type="scientific">Stephania yunnanensis</name>
    <dbReference type="NCBI Taxonomy" id="152371"/>
    <lineage>
        <taxon>Eukaryota</taxon>
        <taxon>Viridiplantae</taxon>
        <taxon>Streptophyta</taxon>
        <taxon>Embryophyta</taxon>
        <taxon>Tracheophyta</taxon>
        <taxon>Spermatophyta</taxon>
        <taxon>Magnoliopsida</taxon>
        <taxon>Ranunculales</taxon>
        <taxon>Menispermaceae</taxon>
        <taxon>Menispermoideae</taxon>
        <taxon>Cissampelideae</taxon>
        <taxon>Stephania</taxon>
    </lineage>
</organism>
<proteinExistence type="predicted"/>
<comment type="caution">
    <text evidence="1">The sequence shown here is derived from an EMBL/GenBank/DDBJ whole genome shotgun (WGS) entry which is preliminary data.</text>
</comment>
<keyword evidence="2" id="KW-1185">Reference proteome</keyword>
<evidence type="ECO:0000313" key="1">
    <source>
        <dbReference type="EMBL" id="KAK9159735.1"/>
    </source>
</evidence>
<protein>
    <recommendedName>
        <fullName evidence="3">6-phosphogluconate dehydrogenase NADP-binding domain-containing protein</fullName>
    </recommendedName>
</protein>
<accession>A0AAP0KYI4</accession>
<dbReference type="AlphaFoldDB" id="A0AAP0KYI4"/>